<dbReference type="VEuPathDB" id="FungiDB:A1O9_03740"/>
<feature type="transmembrane region" description="Helical" evidence="14">
    <location>
        <begin position="638"/>
        <end position="658"/>
    </location>
</feature>
<dbReference type="CDD" id="cd16020">
    <property type="entry name" value="GPI_EPT_1"/>
    <property type="match status" value="1"/>
</dbReference>
<dbReference type="PANTHER" id="PTHR12250">
    <property type="entry name" value="PHOSPHATIDYLINOSITOL GLYCAN, CLASS N"/>
    <property type="match status" value="1"/>
</dbReference>
<keyword evidence="11" id="KW-0325">Glycoprotein</keyword>
<organism evidence="16 17">
    <name type="scientific">Exophiala aquamarina CBS 119918</name>
    <dbReference type="NCBI Taxonomy" id="1182545"/>
    <lineage>
        <taxon>Eukaryota</taxon>
        <taxon>Fungi</taxon>
        <taxon>Dikarya</taxon>
        <taxon>Ascomycota</taxon>
        <taxon>Pezizomycotina</taxon>
        <taxon>Eurotiomycetes</taxon>
        <taxon>Chaetothyriomycetidae</taxon>
        <taxon>Chaetothyriales</taxon>
        <taxon>Herpotrichiellaceae</taxon>
        <taxon>Exophiala</taxon>
    </lineage>
</organism>
<evidence type="ECO:0000256" key="12">
    <source>
        <dbReference type="ARBA" id="ARBA00023316"/>
    </source>
</evidence>
<evidence type="ECO:0000256" key="8">
    <source>
        <dbReference type="ARBA" id="ARBA00022824"/>
    </source>
</evidence>
<protein>
    <recommendedName>
        <fullName evidence="4 14">GPI ethanolamine phosphate transferase 1</fullName>
        <ecNumber evidence="14">2.-.-.-</ecNumber>
    </recommendedName>
</protein>
<dbReference type="UniPathway" id="UPA00196"/>
<keyword evidence="8 14" id="KW-0256">Endoplasmic reticulum</keyword>
<accession>A0A072PGM3</accession>
<keyword evidence="12" id="KW-0961">Cell wall biogenesis/degradation</keyword>
<feature type="transmembrane region" description="Helical" evidence="14">
    <location>
        <begin position="582"/>
        <end position="600"/>
    </location>
</feature>
<evidence type="ECO:0000256" key="13">
    <source>
        <dbReference type="ARBA" id="ARBA00024850"/>
    </source>
</evidence>
<dbReference type="SUPFAM" id="SSF53649">
    <property type="entry name" value="Alkaline phosphatase-like"/>
    <property type="match status" value="1"/>
</dbReference>
<comment type="subcellular location">
    <subcellularLocation>
        <location evidence="1 14">Endoplasmic reticulum membrane</location>
        <topology evidence="1 14">Multi-pass membrane protein</topology>
    </subcellularLocation>
</comment>
<evidence type="ECO:0000256" key="10">
    <source>
        <dbReference type="ARBA" id="ARBA00023136"/>
    </source>
</evidence>
<feature type="transmembrane region" description="Helical" evidence="14">
    <location>
        <begin position="910"/>
        <end position="929"/>
    </location>
</feature>
<feature type="transmembrane region" description="Helical" evidence="14">
    <location>
        <begin position="496"/>
        <end position="515"/>
    </location>
</feature>
<dbReference type="GO" id="GO:0071555">
    <property type="term" value="P:cell wall organization"/>
    <property type="evidence" value="ECO:0007669"/>
    <property type="project" value="UniProtKB-KW"/>
</dbReference>
<feature type="transmembrane region" description="Helical" evidence="14">
    <location>
        <begin position="935"/>
        <end position="958"/>
    </location>
</feature>
<dbReference type="InterPro" id="IPR007070">
    <property type="entry name" value="GPI_EtnP_transferase_1"/>
</dbReference>
<keyword evidence="17" id="KW-1185">Reference proteome</keyword>
<sequence length="1014" mass="111743">MARLGRGGFLALAVIFHLVYILSIFDIYFVSPIVHGMRPYDVPRDQPPAKRLVLYVGDGLRADKAFQSFPDPSPPDPANADLTPRPLAPFLRSRVLEHGTFGVSHTRVPTESRPGHVALIAGLYEDVSAVTTGWKLNPVDFDSVFNRSRHTWSWGSPDILPMFKEGATPGRVDSDQYGEDFEDFTRDATMLDTWVFDKVKDLFQSASTNATLNTMLRQDKLVFFLHLLGLDTTGHSYRPYSKEYLHNIKIVDQGVQEITKLVDEFYDDGETAYVFTADHGMSDWGSHGDGHPDNTRTPLIAWGAGVATPQLYPNSKAPGHEDGFSSDWGLDHVRRHDVSQADVAALMAYLAGLEFPVNSVGELPLSYLSATPKEKANAALANSKQVLEMYTVKEEQKKATALKFQPYPPFSRTNSSIVDRIAVIESAISTQHYEAAIEISADLLHHAIQGLRYLQTYDWLFLRALITLGYLGWIIYAITTVIDLHVLHGAVSDERTLASTTAFSSVLAVLYSSFVIDRSPLTYYAYAAFPVFFWEEIFARRKALVSGFRALFGHIQGVSGYSALAFQAALYLAVLEAFVQSYFHRTILTVCYIIGAVYPISYGKNFVRDNLLLVVAWAAGCLVLSTFTLLPANKIEDSTAITAGGLLMVGAGLIYLLFEYEITSRSKSMNATKPQPNQISRVLMGLQIGVIVLTIIVTRSSAASIQAKKGLPLGNQVVGWFVLILSLILPFVHRISPNRHYLHRLVIIFLTFSPSFILLTISYEGLFFFTFCSTLLAWVRLENVIQLHSVATVAPSTSQVPDKVPNGVTITSMSDQPANLQSETTFRTLALPDLRRALFFLFFLQSGFFSTGNIASVSSFSLDAVYRLIPVFDPFSQGALLLFKIMVPFAIISAALGILNRRLGLQSSALFMVVMAISDVMTLNFFWMVKDEGSWLDIGTTISHFVIGSGLCVFVAGLEGVSEALIKGVEVDTFEAKVKKDGGVETIGGKKAVENGSVNGTANGVVAEERLVID</sequence>
<evidence type="ECO:0000313" key="17">
    <source>
        <dbReference type="Proteomes" id="UP000027920"/>
    </source>
</evidence>
<dbReference type="RefSeq" id="XP_013261487.1">
    <property type="nucleotide sequence ID" value="XM_013406033.1"/>
</dbReference>
<name>A0A072PGM3_9EURO</name>
<dbReference type="STRING" id="1182545.A0A072PGM3"/>
<feature type="transmembrane region" description="Helical" evidence="14">
    <location>
        <begin position="459"/>
        <end position="484"/>
    </location>
</feature>
<dbReference type="GO" id="GO:0006506">
    <property type="term" value="P:GPI anchor biosynthetic process"/>
    <property type="evidence" value="ECO:0007669"/>
    <property type="project" value="UniProtKB-UniPathway"/>
</dbReference>
<keyword evidence="6 14" id="KW-0808">Transferase</keyword>
<evidence type="ECO:0000256" key="9">
    <source>
        <dbReference type="ARBA" id="ARBA00022989"/>
    </source>
</evidence>
<dbReference type="HOGENOM" id="CLU_007676_0_0_1"/>
<evidence type="ECO:0000313" key="16">
    <source>
        <dbReference type="EMBL" id="KEF58897.1"/>
    </source>
</evidence>
<comment type="caution">
    <text evidence="16">The sequence shown here is derived from an EMBL/GenBank/DDBJ whole genome shotgun (WGS) entry which is preliminary data.</text>
</comment>
<evidence type="ECO:0000256" key="4">
    <source>
        <dbReference type="ARBA" id="ARBA00020831"/>
    </source>
</evidence>
<evidence type="ECO:0000256" key="3">
    <source>
        <dbReference type="ARBA" id="ARBA00008400"/>
    </source>
</evidence>
<dbReference type="GO" id="GO:0051377">
    <property type="term" value="F:mannose-ethanolamine phosphotransferase activity"/>
    <property type="evidence" value="ECO:0007669"/>
    <property type="project" value="UniProtKB-UniRule"/>
</dbReference>
<evidence type="ECO:0000256" key="2">
    <source>
        <dbReference type="ARBA" id="ARBA00004687"/>
    </source>
</evidence>
<dbReference type="EMBL" id="AMGV01000003">
    <property type="protein sequence ID" value="KEF58897.1"/>
    <property type="molecule type" value="Genomic_DNA"/>
</dbReference>
<evidence type="ECO:0000256" key="6">
    <source>
        <dbReference type="ARBA" id="ARBA00022679"/>
    </source>
</evidence>
<dbReference type="GO" id="GO:0005789">
    <property type="term" value="C:endoplasmic reticulum membrane"/>
    <property type="evidence" value="ECO:0007669"/>
    <property type="project" value="UniProtKB-SubCell"/>
</dbReference>
<feature type="transmembrane region" description="Helical" evidence="14">
    <location>
        <begin position="878"/>
        <end position="898"/>
    </location>
</feature>
<feature type="transmembrane region" description="Helical" evidence="14">
    <location>
        <begin position="679"/>
        <end position="697"/>
    </location>
</feature>
<feature type="transmembrane region" description="Helical" evidence="14">
    <location>
        <begin position="7"/>
        <end position="30"/>
    </location>
</feature>
<comment type="function">
    <text evidence="13 14">Ethanolamine phosphate transferase involved in glycosylphosphatidylinositol-anchor biosynthesis. Transfers ethanolamine phosphate to the first alpha-1,4-linked mannose of the glycosylphosphatidylinositol precursor of GPI-anchor.</text>
</comment>
<dbReference type="OrthoDB" id="2748310at2759"/>
<keyword evidence="5 14" id="KW-0337">GPI-anchor biosynthesis</keyword>
<dbReference type="PANTHER" id="PTHR12250:SF0">
    <property type="entry name" value="GPI ETHANOLAMINE PHOSPHATE TRANSFERASE 1"/>
    <property type="match status" value="1"/>
</dbReference>
<evidence type="ECO:0000256" key="1">
    <source>
        <dbReference type="ARBA" id="ARBA00004477"/>
    </source>
</evidence>
<feature type="transmembrane region" description="Helical" evidence="14">
    <location>
        <begin position="551"/>
        <end position="570"/>
    </location>
</feature>
<dbReference type="Proteomes" id="UP000027920">
    <property type="component" value="Unassembled WGS sequence"/>
</dbReference>
<evidence type="ECO:0000256" key="5">
    <source>
        <dbReference type="ARBA" id="ARBA00022502"/>
    </source>
</evidence>
<evidence type="ECO:0000256" key="11">
    <source>
        <dbReference type="ARBA" id="ARBA00023180"/>
    </source>
</evidence>
<dbReference type="InterPro" id="IPR002591">
    <property type="entry name" value="Phosphodiest/P_Trfase"/>
</dbReference>
<dbReference type="Pfam" id="PF04987">
    <property type="entry name" value="PigN"/>
    <property type="match status" value="1"/>
</dbReference>
<dbReference type="InterPro" id="IPR017850">
    <property type="entry name" value="Alkaline_phosphatase_core_sf"/>
</dbReference>
<evidence type="ECO:0000256" key="7">
    <source>
        <dbReference type="ARBA" id="ARBA00022692"/>
    </source>
</evidence>
<evidence type="ECO:0000256" key="14">
    <source>
        <dbReference type="RuleBase" id="RU367138"/>
    </source>
</evidence>
<comment type="pathway">
    <text evidence="2 14">Glycolipid biosynthesis; glycosylphosphatidylinositol-anchor biosynthesis.</text>
</comment>
<dbReference type="FunFam" id="3.40.720.10:FF:000015">
    <property type="entry name" value="GPI ethanolamine phosphate transferase 1"/>
    <property type="match status" value="1"/>
</dbReference>
<evidence type="ECO:0000259" key="15">
    <source>
        <dbReference type="Pfam" id="PF04987"/>
    </source>
</evidence>
<dbReference type="InterPro" id="IPR017852">
    <property type="entry name" value="GPI_EtnP_transferase_1_C"/>
</dbReference>
<gene>
    <name evidence="16" type="ORF">A1O9_03740</name>
</gene>
<keyword evidence="10 14" id="KW-0472">Membrane</keyword>
<dbReference type="GeneID" id="25278674"/>
<keyword evidence="9 14" id="KW-1133">Transmembrane helix</keyword>
<dbReference type="Pfam" id="PF01663">
    <property type="entry name" value="Phosphodiest"/>
    <property type="match status" value="1"/>
</dbReference>
<feature type="transmembrane region" description="Helical" evidence="14">
    <location>
        <begin position="612"/>
        <end position="632"/>
    </location>
</feature>
<proteinExistence type="inferred from homology"/>
<reference evidence="16 17" key="1">
    <citation type="submission" date="2013-03" db="EMBL/GenBank/DDBJ databases">
        <title>The Genome Sequence of Exophiala aquamarina CBS 119918.</title>
        <authorList>
            <consortium name="The Broad Institute Genomics Platform"/>
            <person name="Cuomo C."/>
            <person name="de Hoog S."/>
            <person name="Gorbushina A."/>
            <person name="Walker B."/>
            <person name="Young S.K."/>
            <person name="Zeng Q."/>
            <person name="Gargeya S."/>
            <person name="Fitzgerald M."/>
            <person name="Haas B."/>
            <person name="Abouelleil A."/>
            <person name="Allen A.W."/>
            <person name="Alvarado L."/>
            <person name="Arachchi H.M."/>
            <person name="Berlin A.M."/>
            <person name="Chapman S.B."/>
            <person name="Gainer-Dewar J."/>
            <person name="Goldberg J."/>
            <person name="Griggs A."/>
            <person name="Gujja S."/>
            <person name="Hansen M."/>
            <person name="Howarth C."/>
            <person name="Imamovic A."/>
            <person name="Ireland A."/>
            <person name="Larimer J."/>
            <person name="McCowan C."/>
            <person name="Murphy C."/>
            <person name="Pearson M."/>
            <person name="Poon T.W."/>
            <person name="Priest M."/>
            <person name="Roberts A."/>
            <person name="Saif S."/>
            <person name="Shea T."/>
            <person name="Sisk P."/>
            <person name="Sykes S."/>
            <person name="Wortman J."/>
            <person name="Nusbaum C."/>
            <person name="Birren B."/>
        </authorList>
    </citation>
    <scope>NUCLEOTIDE SEQUENCE [LARGE SCALE GENOMIC DNA]</scope>
    <source>
        <strain evidence="16 17">CBS 119918</strain>
    </source>
</reference>
<dbReference type="AlphaFoldDB" id="A0A072PGM3"/>
<dbReference type="InterPro" id="IPR037671">
    <property type="entry name" value="PIGN_N"/>
</dbReference>
<feature type="transmembrane region" description="Helical" evidence="14">
    <location>
        <begin position="742"/>
        <end position="759"/>
    </location>
</feature>
<dbReference type="Gene3D" id="3.40.720.10">
    <property type="entry name" value="Alkaline Phosphatase, subunit A"/>
    <property type="match status" value="1"/>
</dbReference>
<dbReference type="EC" id="2.-.-.-" evidence="14"/>
<keyword evidence="7 14" id="KW-0812">Transmembrane</keyword>
<comment type="similarity">
    <text evidence="3 14">Belongs to the PIGG/PIGN/PIGO family. PIGN subfamily.</text>
</comment>
<feature type="transmembrane region" description="Helical" evidence="14">
    <location>
        <begin position="717"/>
        <end position="735"/>
    </location>
</feature>
<feature type="domain" description="GPI ethanolamine phosphate transferase 1 C-terminal" evidence="15">
    <location>
        <begin position="449"/>
        <end position="934"/>
    </location>
</feature>